<proteinExistence type="predicted"/>
<name>A0A168DZ13_9EURO</name>
<evidence type="ECO:0000313" key="3">
    <source>
        <dbReference type="Proteomes" id="UP000242877"/>
    </source>
</evidence>
<keyword evidence="3" id="KW-1185">Reference proteome</keyword>
<dbReference type="EMBL" id="AZGZ01000001">
    <property type="protein sequence ID" value="KZZ98255.1"/>
    <property type="molecule type" value="Genomic_DNA"/>
</dbReference>
<sequence length="141" mass="14633">MKFGFAVITAILASTCSAAPAKAVRQLGAPDPSSVGLNLNPLGDIVHDLTNIINVPLDGLSHPLGDLLKQSGVSGNGDTLLSGIQASNPIKKFTCDLSLNLLRIIHLSSEDSLLSFIPLPEFNTGLKLGHLANSSIACHNA</sequence>
<dbReference type="VEuPathDB" id="FungiDB:AAP_00516"/>
<comment type="caution">
    <text evidence="2">The sequence shown here is derived from an EMBL/GenBank/DDBJ whole genome shotgun (WGS) entry which is preliminary data.</text>
</comment>
<dbReference type="OrthoDB" id="10393140at2759"/>
<feature type="signal peptide" evidence="1">
    <location>
        <begin position="1"/>
        <end position="18"/>
    </location>
</feature>
<feature type="chain" id="PRO_5007896320" evidence="1">
    <location>
        <begin position="19"/>
        <end position="141"/>
    </location>
</feature>
<protein>
    <submittedName>
        <fullName evidence="2">Uncharacterized protein</fullName>
    </submittedName>
</protein>
<dbReference type="Proteomes" id="UP000242877">
    <property type="component" value="Unassembled WGS sequence"/>
</dbReference>
<reference evidence="2 3" key="1">
    <citation type="journal article" date="2016" name="Genome Biol. Evol.">
        <title>Divergent and convergent evolution of fungal pathogenicity.</title>
        <authorList>
            <person name="Shang Y."/>
            <person name="Xiao G."/>
            <person name="Zheng P."/>
            <person name="Cen K."/>
            <person name="Zhan S."/>
            <person name="Wang C."/>
        </authorList>
    </citation>
    <scope>NUCLEOTIDE SEQUENCE [LARGE SCALE GENOMIC DNA]</scope>
    <source>
        <strain evidence="2 3">ARSEF 7405</strain>
    </source>
</reference>
<evidence type="ECO:0000256" key="1">
    <source>
        <dbReference type="SAM" id="SignalP"/>
    </source>
</evidence>
<evidence type="ECO:0000313" key="2">
    <source>
        <dbReference type="EMBL" id="KZZ98255.1"/>
    </source>
</evidence>
<organism evidence="2 3">
    <name type="scientific">Ascosphaera apis ARSEF 7405</name>
    <dbReference type="NCBI Taxonomy" id="392613"/>
    <lineage>
        <taxon>Eukaryota</taxon>
        <taxon>Fungi</taxon>
        <taxon>Dikarya</taxon>
        <taxon>Ascomycota</taxon>
        <taxon>Pezizomycotina</taxon>
        <taxon>Eurotiomycetes</taxon>
        <taxon>Eurotiomycetidae</taxon>
        <taxon>Onygenales</taxon>
        <taxon>Ascosphaeraceae</taxon>
        <taxon>Ascosphaera</taxon>
    </lineage>
</organism>
<gene>
    <name evidence="2" type="ORF">AAP_00516</name>
</gene>
<dbReference type="AlphaFoldDB" id="A0A168DZ13"/>
<accession>A0A168DZ13</accession>
<keyword evidence="1" id="KW-0732">Signal</keyword>